<name>A0A377XR51_KLEPN</name>
<dbReference type="EMBL" id="UGLH01000006">
    <property type="protein sequence ID" value="STT86013.1"/>
    <property type="molecule type" value="Genomic_DNA"/>
</dbReference>
<evidence type="ECO:0000256" key="8">
    <source>
        <dbReference type="ARBA" id="ARBA00023004"/>
    </source>
</evidence>
<keyword evidence="9" id="KW-0376">Hydrogen peroxide</keyword>
<dbReference type="InterPro" id="IPR024712">
    <property type="entry name" value="Catalase_clade2"/>
</dbReference>
<dbReference type="Pfam" id="PF00199">
    <property type="entry name" value="Catalase"/>
    <property type="match status" value="1"/>
</dbReference>
<dbReference type="PANTHER" id="PTHR42821:SF1">
    <property type="entry name" value="CATALASE-B"/>
    <property type="match status" value="1"/>
</dbReference>
<dbReference type="Pfam" id="PF06628">
    <property type="entry name" value="Catalase-rel"/>
    <property type="match status" value="1"/>
</dbReference>
<dbReference type="GO" id="GO:0046872">
    <property type="term" value="F:metal ion binding"/>
    <property type="evidence" value="ECO:0007669"/>
    <property type="project" value="UniProtKB-KW"/>
</dbReference>
<organism evidence="13 14">
    <name type="scientific">Klebsiella pneumoniae</name>
    <dbReference type="NCBI Taxonomy" id="573"/>
    <lineage>
        <taxon>Bacteria</taxon>
        <taxon>Pseudomonadati</taxon>
        <taxon>Pseudomonadota</taxon>
        <taxon>Gammaproteobacteria</taxon>
        <taxon>Enterobacterales</taxon>
        <taxon>Enterobacteriaceae</taxon>
        <taxon>Klebsiella/Raoultella group</taxon>
        <taxon>Klebsiella</taxon>
        <taxon>Klebsiella pneumoniae complex</taxon>
    </lineage>
</organism>
<dbReference type="GO" id="GO:0042744">
    <property type="term" value="P:hydrogen peroxide catabolic process"/>
    <property type="evidence" value="ECO:0007669"/>
    <property type="project" value="UniProtKB-KW"/>
</dbReference>
<dbReference type="GO" id="GO:0005829">
    <property type="term" value="C:cytosol"/>
    <property type="evidence" value="ECO:0007669"/>
    <property type="project" value="TreeGrafter"/>
</dbReference>
<dbReference type="GO" id="GO:0006979">
    <property type="term" value="P:response to oxidative stress"/>
    <property type="evidence" value="ECO:0007669"/>
    <property type="project" value="InterPro"/>
</dbReference>
<dbReference type="PANTHER" id="PTHR42821">
    <property type="entry name" value="CATALASE"/>
    <property type="match status" value="1"/>
</dbReference>
<evidence type="ECO:0000259" key="11">
    <source>
        <dbReference type="Pfam" id="PF00199"/>
    </source>
</evidence>
<accession>A0A377XR51</accession>
<dbReference type="InterPro" id="IPR043156">
    <property type="entry name" value="Catalase_clade2_helical"/>
</dbReference>
<dbReference type="Gene3D" id="1.20.1370.20">
    <property type="match status" value="1"/>
</dbReference>
<dbReference type="EC" id="1.11.1.6" evidence="3"/>
<gene>
    <name evidence="13" type="primary">katE_3</name>
    <name evidence="13" type="ORF">NCTC5047_07106</name>
</gene>
<dbReference type="InterPro" id="IPR010582">
    <property type="entry name" value="Catalase_immune_responsive"/>
</dbReference>
<dbReference type="PROSITE" id="PS51402">
    <property type="entry name" value="CATALASE_3"/>
    <property type="match status" value="1"/>
</dbReference>
<keyword evidence="7 13" id="KW-0560">Oxidoreductase</keyword>
<dbReference type="GO" id="GO:0004096">
    <property type="term" value="F:catalase activity"/>
    <property type="evidence" value="ECO:0007669"/>
    <property type="project" value="UniProtKB-EC"/>
</dbReference>
<evidence type="ECO:0000256" key="9">
    <source>
        <dbReference type="ARBA" id="ARBA00023324"/>
    </source>
</evidence>
<keyword evidence="5" id="KW-0349">Heme</keyword>
<evidence type="ECO:0000313" key="14">
    <source>
        <dbReference type="Proteomes" id="UP000254340"/>
    </source>
</evidence>
<dbReference type="SUPFAM" id="SSF56634">
    <property type="entry name" value="Heme-dependent catalase-like"/>
    <property type="match status" value="1"/>
</dbReference>
<keyword evidence="4 13" id="KW-0575">Peroxidase</keyword>
<sequence>MIPEENEFAFDFDLLDPTKLIPRRWCRCSGLAEWSSTATRITSLPKMNRRPSIPDISSRALISANDPLLQGRLFSYTDTQISRLGGPNFHEIPINRPTCPYHNFQRDGMHRMDIDTNPANYEPNSINDNWPRETPPAAKRGGFESLAERVDGEKIRQRSPSFGEYYAQPRLFWLSQTPIEQQHIIDGFSFELSKVVRTWIASG</sequence>
<evidence type="ECO:0000313" key="13">
    <source>
        <dbReference type="EMBL" id="STT86013.1"/>
    </source>
</evidence>
<comment type="similarity">
    <text evidence="2">Belongs to the catalase family. HPII subfamily.</text>
</comment>
<dbReference type="AlphaFoldDB" id="A0A377XR51"/>
<dbReference type="Proteomes" id="UP000254340">
    <property type="component" value="Unassembled WGS sequence"/>
</dbReference>
<comment type="cofactor">
    <cofactor evidence="1">
        <name>heme</name>
        <dbReference type="ChEBI" id="CHEBI:30413"/>
    </cofactor>
</comment>
<reference evidence="13 14" key="1">
    <citation type="submission" date="2018-06" db="EMBL/GenBank/DDBJ databases">
        <authorList>
            <consortium name="Pathogen Informatics"/>
            <person name="Doyle S."/>
        </authorList>
    </citation>
    <scope>NUCLEOTIDE SEQUENCE [LARGE SCALE GENOMIC DNA]</scope>
    <source>
        <strain evidence="13 14">NCTC5047</strain>
    </source>
</reference>
<protein>
    <recommendedName>
        <fullName evidence="3">catalase</fullName>
        <ecNumber evidence="3">1.11.1.6</ecNumber>
    </recommendedName>
</protein>
<keyword evidence="8" id="KW-0408">Iron</keyword>
<feature type="domain" description="Catalase immune-responsive" evidence="12">
    <location>
        <begin position="160"/>
        <end position="197"/>
    </location>
</feature>
<evidence type="ECO:0000256" key="4">
    <source>
        <dbReference type="ARBA" id="ARBA00022559"/>
    </source>
</evidence>
<evidence type="ECO:0000256" key="10">
    <source>
        <dbReference type="SAM" id="MobiDB-lite"/>
    </source>
</evidence>
<dbReference type="InterPro" id="IPR018028">
    <property type="entry name" value="Catalase"/>
</dbReference>
<evidence type="ECO:0000256" key="6">
    <source>
        <dbReference type="ARBA" id="ARBA00022723"/>
    </source>
</evidence>
<evidence type="ECO:0000259" key="12">
    <source>
        <dbReference type="Pfam" id="PF06628"/>
    </source>
</evidence>
<evidence type="ECO:0000256" key="5">
    <source>
        <dbReference type="ARBA" id="ARBA00022617"/>
    </source>
</evidence>
<evidence type="ECO:0000256" key="2">
    <source>
        <dbReference type="ARBA" id="ARBA00010660"/>
    </source>
</evidence>
<keyword evidence="6" id="KW-0479">Metal-binding</keyword>
<evidence type="ECO:0000256" key="3">
    <source>
        <dbReference type="ARBA" id="ARBA00012314"/>
    </source>
</evidence>
<proteinExistence type="inferred from homology"/>
<dbReference type="PROSITE" id="PS00437">
    <property type="entry name" value="CATALASE_1"/>
    <property type="match status" value="1"/>
</dbReference>
<dbReference type="InterPro" id="IPR002226">
    <property type="entry name" value="Catalase_haem_BS"/>
</dbReference>
<dbReference type="GO" id="GO:0020037">
    <property type="term" value="F:heme binding"/>
    <property type="evidence" value="ECO:0007669"/>
    <property type="project" value="InterPro"/>
</dbReference>
<feature type="region of interest" description="Disordered" evidence="10">
    <location>
        <begin position="121"/>
        <end position="145"/>
    </location>
</feature>
<feature type="domain" description="Catalase core" evidence="11">
    <location>
        <begin position="2"/>
        <end position="127"/>
    </location>
</feature>
<dbReference type="InterPro" id="IPR011614">
    <property type="entry name" value="Catalase_core"/>
</dbReference>
<dbReference type="InterPro" id="IPR020835">
    <property type="entry name" value="Catalase_sf"/>
</dbReference>
<evidence type="ECO:0000256" key="1">
    <source>
        <dbReference type="ARBA" id="ARBA00001971"/>
    </source>
</evidence>
<evidence type="ECO:0000256" key="7">
    <source>
        <dbReference type="ARBA" id="ARBA00023002"/>
    </source>
</evidence>
<dbReference type="Gene3D" id="2.40.180.10">
    <property type="entry name" value="Catalase core domain"/>
    <property type="match status" value="1"/>
</dbReference>